<reference evidence="2" key="1">
    <citation type="submission" date="2016-11" db="UniProtKB">
        <authorList>
            <consortium name="WormBaseParasite"/>
        </authorList>
    </citation>
    <scope>IDENTIFICATION</scope>
</reference>
<sequence length="45" mass="5372">MFKTTKGISTRTVGENSFKYCRICSFWWLIDFCDHLRLIPFSPLL</sequence>
<protein>
    <submittedName>
        <fullName evidence="2">Uncharacterized protein</fullName>
    </submittedName>
</protein>
<organism evidence="1 2">
    <name type="scientific">Heterorhabditis bacteriophora</name>
    <name type="common">Entomopathogenic nematode worm</name>
    <dbReference type="NCBI Taxonomy" id="37862"/>
    <lineage>
        <taxon>Eukaryota</taxon>
        <taxon>Metazoa</taxon>
        <taxon>Ecdysozoa</taxon>
        <taxon>Nematoda</taxon>
        <taxon>Chromadorea</taxon>
        <taxon>Rhabditida</taxon>
        <taxon>Rhabditina</taxon>
        <taxon>Rhabditomorpha</taxon>
        <taxon>Strongyloidea</taxon>
        <taxon>Heterorhabditidae</taxon>
        <taxon>Heterorhabditis</taxon>
    </lineage>
</organism>
<evidence type="ECO:0000313" key="1">
    <source>
        <dbReference type="Proteomes" id="UP000095283"/>
    </source>
</evidence>
<name>A0A1I7WHC6_HETBA</name>
<dbReference type="AlphaFoldDB" id="A0A1I7WHC6"/>
<accession>A0A1I7WHC6</accession>
<dbReference type="Proteomes" id="UP000095283">
    <property type="component" value="Unplaced"/>
</dbReference>
<keyword evidence="1" id="KW-1185">Reference proteome</keyword>
<evidence type="ECO:0000313" key="2">
    <source>
        <dbReference type="WBParaSite" id="Hba_04403"/>
    </source>
</evidence>
<dbReference type="WBParaSite" id="Hba_04403">
    <property type="protein sequence ID" value="Hba_04403"/>
    <property type="gene ID" value="Hba_04403"/>
</dbReference>
<proteinExistence type="predicted"/>